<accession>A0AAN9EVV4</accession>
<name>A0AAN9EVV4_CLITE</name>
<evidence type="ECO:0000313" key="3">
    <source>
        <dbReference type="Proteomes" id="UP001359559"/>
    </source>
</evidence>
<feature type="signal peptide" evidence="1">
    <location>
        <begin position="1"/>
        <end position="19"/>
    </location>
</feature>
<gene>
    <name evidence="2" type="ORF">RJT34_32347</name>
</gene>
<proteinExistence type="predicted"/>
<keyword evidence="1" id="KW-0732">Signal</keyword>
<dbReference type="Proteomes" id="UP001359559">
    <property type="component" value="Unassembled WGS sequence"/>
</dbReference>
<dbReference type="AlphaFoldDB" id="A0AAN9EVV4"/>
<reference evidence="2 3" key="1">
    <citation type="submission" date="2024-01" db="EMBL/GenBank/DDBJ databases">
        <title>The genomes of 5 underutilized Papilionoideae crops provide insights into root nodulation and disease resistance.</title>
        <authorList>
            <person name="Yuan L."/>
        </authorList>
    </citation>
    <scope>NUCLEOTIDE SEQUENCE [LARGE SCALE GENOMIC DNA]</scope>
    <source>
        <strain evidence="2">LY-2023</strain>
        <tissue evidence="2">Leaf</tissue>
    </source>
</reference>
<protein>
    <submittedName>
        <fullName evidence="2">Uncharacterized protein</fullName>
    </submittedName>
</protein>
<evidence type="ECO:0000256" key="1">
    <source>
        <dbReference type="SAM" id="SignalP"/>
    </source>
</evidence>
<evidence type="ECO:0000313" key="2">
    <source>
        <dbReference type="EMBL" id="KAK7264737.1"/>
    </source>
</evidence>
<comment type="caution">
    <text evidence="2">The sequence shown here is derived from an EMBL/GenBank/DDBJ whole genome shotgun (WGS) entry which is preliminary data.</text>
</comment>
<keyword evidence="3" id="KW-1185">Reference proteome</keyword>
<dbReference type="EMBL" id="JAYKXN010000008">
    <property type="protein sequence ID" value="KAK7264737.1"/>
    <property type="molecule type" value="Genomic_DNA"/>
</dbReference>
<sequence>MFTLFFSCILFLKNLSSLAFFKRLIHFHSCKIFSIGKISYKKISILVAQLFGGLGKEENGSDYRVHIQVLHTRSNYRVHIQVLHTQIYIQDAYQFAYQVMKSYDIINGKTKSGSKTNMQNQHMAKPSQHYYHCDCDNNYNN</sequence>
<organism evidence="2 3">
    <name type="scientific">Clitoria ternatea</name>
    <name type="common">Butterfly pea</name>
    <dbReference type="NCBI Taxonomy" id="43366"/>
    <lineage>
        <taxon>Eukaryota</taxon>
        <taxon>Viridiplantae</taxon>
        <taxon>Streptophyta</taxon>
        <taxon>Embryophyta</taxon>
        <taxon>Tracheophyta</taxon>
        <taxon>Spermatophyta</taxon>
        <taxon>Magnoliopsida</taxon>
        <taxon>eudicotyledons</taxon>
        <taxon>Gunneridae</taxon>
        <taxon>Pentapetalae</taxon>
        <taxon>rosids</taxon>
        <taxon>fabids</taxon>
        <taxon>Fabales</taxon>
        <taxon>Fabaceae</taxon>
        <taxon>Papilionoideae</taxon>
        <taxon>50 kb inversion clade</taxon>
        <taxon>NPAAA clade</taxon>
        <taxon>indigoferoid/millettioid clade</taxon>
        <taxon>Phaseoleae</taxon>
        <taxon>Clitoria</taxon>
    </lineage>
</organism>
<feature type="chain" id="PRO_5042958994" evidence="1">
    <location>
        <begin position="20"/>
        <end position="141"/>
    </location>
</feature>